<organism evidence="1 2">
    <name type="scientific">Mycena maculata</name>
    <dbReference type="NCBI Taxonomy" id="230809"/>
    <lineage>
        <taxon>Eukaryota</taxon>
        <taxon>Fungi</taxon>
        <taxon>Dikarya</taxon>
        <taxon>Basidiomycota</taxon>
        <taxon>Agaricomycotina</taxon>
        <taxon>Agaricomycetes</taxon>
        <taxon>Agaricomycetidae</taxon>
        <taxon>Agaricales</taxon>
        <taxon>Marasmiineae</taxon>
        <taxon>Mycenaceae</taxon>
        <taxon>Mycena</taxon>
    </lineage>
</organism>
<sequence>MCAAAFQRLKATLSLSYRIRGFLHYHAPPHLDPTAGQVRFRPTKTGGEPETSDIGGGLPWHIPLIHVASMKELTPLGEELVAQGFVSCDLLARCRRLGKTINTRAPIVHRIGEPFPLHFDASSTGAWIVRDDTARFLRLRYLFENKDPALDPAVPHFPFSGSAVVRFETAAAKKGPKLVLRIVEVLDPIRTAQADRRIEVLPLHVIEGKTLVPRLVPDTAYREHAPWCWHRDEKQRGFTALELLFDEQGNPRVFHEGY</sequence>
<dbReference type="Proteomes" id="UP001215280">
    <property type="component" value="Unassembled WGS sequence"/>
</dbReference>
<dbReference type="EMBL" id="JARJLG010000143">
    <property type="protein sequence ID" value="KAJ7737461.1"/>
    <property type="molecule type" value="Genomic_DNA"/>
</dbReference>
<evidence type="ECO:0000313" key="2">
    <source>
        <dbReference type="Proteomes" id="UP001215280"/>
    </source>
</evidence>
<reference evidence="1" key="1">
    <citation type="submission" date="2023-03" db="EMBL/GenBank/DDBJ databases">
        <title>Massive genome expansion in bonnet fungi (Mycena s.s.) driven by repeated elements and novel gene families across ecological guilds.</title>
        <authorList>
            <consortium name="Lawrence Berkeley National Laboratory"/>
            <person name="Harder C.B."/>
            <person name="Miyauchi S."/>
            <person name="Viragh M."/>
            <person name="Kuo A."/>
            <person name="Thoen E."/>
            <person name="Andreopoulos B."/>
            <person name="Lu D."/>
            <person name="Skrede I."/>
            <person name="Drula E."/>
            <person name="Henrissat B."/>
            <person name="Morin E."/>
            <person name="Kohler A."/>
            <person name="Barry K."/>
            <person name="LaButti K."/>
            <person name="Morin E."/>
            <person name="Salamov A."/>
            <person name="Lipzen A."/>
            <person name="Mereny Z."/>
            <person name="Hegedus B."/>
            <person name="Baldrian P."/>
            <person name="Stursova M."/>
            <person name="Weitz H."/>
            <person name="Taylor A."/>
            <person name="Grigoriev I.V."/>
            <person name="Nagy L.G."/>
            <person name="Martin F."/>
            <person name="Kauserud H."/>
        </authorList>
    </citation>
    <scope>NUCLEOTIDE SEQUENCE</scope>
    <source>
        <strain evidence="1">CBHHK188m</strain>
    </source>
</reference>
<dbReference type="AlphaFoldDB" id="A0AAD7I8I9"/>
<protein>
    <submittedName>
        <fullName evidence="1">Uncharacterized protein</fullName>
    </submittedName>
</protein>
<name>A0AAD7I8I9_9AGAR</name>
<proteinExistence type="predicted"/>
<comment type="caution">
    <text evidence="1">The sequence shown here is derived from an EMBL/GenBank/DDBJ whole genome shotgun (WGS) entry which is preliminary data.</text>
</comment>
<accession>A0AAD7I8I9</accession>
<gene>
    <name evidence="1" type="ORF">DFH07DRAFT_842223</name>
</gene>
<keyword evidence="2" id="KW-1185">Reference proteome</keyword>
<evidence type="ECO:0000313" key="1">
    <source>
        <dbReference type="EMBL" id="KAJ7737461.1"/>
    </source>
</evidence>